<name>A0A401ZUX4_9CHLR</name>
<reference evidence="2" key="1">
    <citation type="submission" date="2018-12" db="EMBL/GenBank/DDBJ databases">
        <title>Tengunoibacter tsumagoiensis gen. nov., sp. nov., Dictyobacter kobayashii sp. nov., D. alpinus sp. nov., and D. joshuensis sp. nov. and description of Dictyobacteraceae fam. nov. within the order Ktedonobacterales isolated from Tengu-no-mugimeshi.</title>
        <authorList>
            <person name="Wang C.M."/>
            <person name="Zheng Y."/>
            <person name="Sakai Y."/>
            <person name="Toyoda A."/>
            <person name="Minakuchi Y."/>
            <person name="Abe K."/>
            <person name="Yokota A."/>
            <person name="Yabe S."/>
        </authorList>
    </citation>
    <scope>NUCLEOTIDE SEQUENCE [LARGE SCALE GENOMIC DNA]</scope>
    <source>
        <strain evidence="2">Uno3</strain>
    </source>
</reference>
<gene>
    <name evidence="1" type="ORF">KTT_04960</name>
</gene>
<organism evidence="1 2">
    <name type="scientific">Tengunoibacter tsumagoiensis</name>
    <dbReference type="NCBI Taxonomy" id="2014871"/>
    <lineage>
        <taxon>Bacteria</taxon>
        <taxon>Bacillati</taxon>
        <taxon>Chloroflexota</taxon>
        <taxon>Ktedonobacteria</taxon>
        <taxon>Ktedonobacterales</taxon>
        <taxon>Dictyobacteraceae</taxon>
        <taxon>Tengunoibacter</taxon>
    </lineage>
</organism>
<evidence type="ECO:0000313" key="1">
    <source>
        <dbReference type="EMBL" id="GCE10637.1"/>
    </source>
</evidence>
<dbReference type="RefSeq" id="WP_126578227.1">
    <property type="nucleotide sequence ID" value="NZ_BIFR01000001.1"/>
</dbReference>
<evidence type="ECO:0000313" key="2">
    <source>
        <dbReference type="Proteomes" id="UP000287352"/>
    </source>
</evidence>
<protein>
    <submittedName>
        <fullName evidence="1">Uncharacterized protein</fullName>
    </submittedName>
</protein>
<dbReference type="OrthoDB" id="3288418at2"/>
<comment type="caution">
    <text evidence="1">The sequence shown here is derived from an EMBL/GenBank/DDBJ whole genome shotgun (WGS) entry which is preliminary data.</text>
</comment>
<sequence>MNVIAGQGPEISPLYTRQTAIDHSKSLPGLFPVRIFPLLYPLWNVEIEGTQLQEQPSASIERYLLRGIVEGDLHTSAELATFFQLDLSLVQKVITFLLHIQHLEQSPGGLVLTHLGQRSLSAGKRLRYLPTRQRLYFDAFLLQPLPLSHYDPRLRILSSSEAEQAATGKEKFQRLFKIGGPAWDEQAVLQLVQRSDRANFALPDELNELRIRAVMKDFVYLPLYLIEARSSQSPQPYYMVYSRVQTLRDNFFEQLINQRLQQEVLRPLAATEPVAGETHL</sequence>
<keyword evidence="2" id="KW-1185">Reference proteome</keyword>
<accession>A0A401ZUX4</accession>
<dbReference type="Proteomes" id="UP000287352">
    <property type="component" value="Unassembled WGS sequence"/>
</dbReference>
<dbReference type="EMBL" id="BIFR01000001">
    <property type="protein sequence ID" value="GCE10637.1"/>
    <property type="molecule type" value="Genomic_DNA"/>
</dbReference>
<proteinExistence type="predicted"/>
<dbReference type="AlphaFoldDB" id="A0A401ZUX4"/>